<keyword evidence="6" id="KW-0547">Nucleotide-binding</keyword>
<keyword evidence="8" id="KW-0460">Magnesium</keyword>
<evidence type="ECO:0000256" key="3">
    <source>
        <dbReference type="ARBA" id="ARBA00012665"/>
    </source>
</evidence>
<dbReference type="InterPro" id="IPR018022">
    <property type="entry name" value="IPT"/>
</dbReference>
<dbReference type="PANTHER" id="PTHR11088:SF60">
    <property type="entry name" value="TRNA DIMETHYLALLYLTRANSFERASE"/>
    <property type="match status" value="1"/>
</dbReference>
<evidence type="ECO:0000313" key="12">
    <source>
        <dbReference type="EMBL" id="CAB4800964.1"/>
    </source>
</evidence>
<dbReference type="EMBL" id="CAFBMF010000106">
    <property type="protein sequence ID" value="CAB4908316.1"/>
    <property type="molecule type" value="Genomic_DNA"/>
</dbReference>
<dbReference type="EMBL" id="CAEZYH010000016">
    <property type="protein sequence ID" value="CAB4714464.1"/>
    <property type="molecule type" value="Genomic_DNA"/>
</dbReference>
<dbReference type="SUPFAM" id="SSF52540">
    <property type="entry name" value="P-loop containing nucleoside triphosphate hydrolases"/>
    <property type="match status" value="2"/>
</dbReference>
<evidence type="ECO:0000313" key="11">
    <source>
        <dbReference type="EMBL" id="CAB4775727.1"/>
    </source>
</evidence>
<evidence type="ECO:0000256" key="6">
    <source>
        <dbReference type="ARBA" id="ARBA00022741"/>
    </source>
</evidence>
<keyword evidence="5" id="KW-0819">tRNA processing</keyword>
<comment type="cofactor">
    <cofactor evidence="1">
        <name>Mg(2+)</name>
        <dbReference type="ChEBI" id="CHEBI:18420"/>
    </cofactor>
</comment>
<comment type="similarity">
    <text evidence="2">Belongs to the IPP transferase family.</text>
</comment>
<dbReference type="HAMAP" id="MF_00185">
    <property type="entry name" value="IPP_trans"/>
    <property type="match status" value="1"/>
</dbReference>
<evidence type="ECO:0000256" key="2">
    <source>
        <dbReference type="ARBA" id="ARBA00005842"/>
    </source>
</evidence>
<accession>A0A6J6XZI2</accession>
<comment type="catalytic activity">
    <reaction evidence="9">
        <text>adenosine(37) in tRNA + dimethylallyl diphosphate = N(6)-dimethylallyladenosine(37) in tRNA + diphosphate</text>
        <dbReference type="Rhea" id="RHEA:26482"/>
        <dbReference type="Rhea" id="RHEA-COMP:10162"/>
        <dbReference type="Rhea" id="RHEA-COMP:10375"/>
        <dbReference type="ChEBI" id="CHEBI:33019"/>
        <dbReference type="ChEBI" id="CHEBI:57623"/>
        <dbReference type="ChEBI" id="CHEBI:74411"/>
        <dbReference type="ChEBI" id="CHEBI:74415"/>
        <dbReference type="EC" id="2.5.1.75"/>
    </reaction>
</comment>
<dbReference type="FunFam" id="1.10.20.140:FF:000001">
    <property type="entry name" value="tRNA dimethylallyltransferase"/>
    <property type="match status" value="1"/>
</dbReference>
<dbReference type="InterPro" id="IPR039657">
    <property type="entry name" value="Dimethylallyltransferase"/>
</dbReference>
<evidence type="ECO:0000256" key="7">
    <source>
        <dbReference type="ARBA" id="ARBA00022840"/>
    </source>
</evidence>
<dbReference type="NCBIfam" id="TIGR00174">
    <property type="entry name" value="miaA"/>
    <property type="match status" value="1"/>
</dbReference>
<organism evidence="12">
    <name type="scientific">freshwater metagenome</name>
    <dbReference type="NCBI Taxonomy" id="449393"/>
    <lineage>
        <taxon>unclassified sequences</taxon>
        <taxon>metagenomes</taxon>
        <taxon>ecological metagenomes</taxon>
    </lineage>
</organism>
<evidence type="ECO:0000256" key="5">
    <source>
        <dbReference type="ARBA" id="ARBA00022694"/>
    </source>
</evidence>
<evidence type="ECO:0000313" key="15">
    <source>
        <dbReference type="EMBL" id="CAB5028134.1"/>
    </source>
</evidence>
<gene>
    <name evidence="10" type="ORF">UFOPK2658_00607</name>
    <name evidence="11" type="ORF">UFOPK2880_01096</name>
    <name evidence="12" type="ORF">UFOPK3004_00673</name>
    <name evidence="13" type="ORF">UFOPK3304_01979</name>
    <name evidence="14" type="ORF">UFOPK3494_01353</name>
    <name evidence="15" type="ORF">UFOPK4134_00725</name>
</gene>
<evidence type="ECO:0000256" key="4">
    <source>
        <dbReference type="ARBA" id="ARBA00022679"/>
    </source>
</evidence>
<dbReference type="GO" id="GO:0052381">
    <property type="term" value="F:tRNA dimethylallyltransferase activity"/>
    <property type="evidence" value="ECO:0007669"/>
    <property type="project" value="UniProtKB-EC"/>
</dbReference>
<evidence type="ECO:0000313" key="14">
    <source>
        <dbReference type="EMBL" id="CAB4908316.1"/>
    </source>
</evidence>
<keyword evidence="7" id="KW-0067">ATP-binding</keyword>
<evidence type="ECO:0000313" key="10">
    <source>
        <dbReference type="EMBL" id="CAB4714464.1"/>
    </source>
</evidence>
<dbReference type="InterPro" id="IPR027417">
    <property type="entry name" value="P-loop_NTPase"/>
</dbReference>
<dbReference type="EMBL" id="CAFBLJ010000196">
    <property type="protein sequence ID" value="CAB4884331.1"/>
    <property type="molecule type" value="Genomic_DNA"/>
</dbReference>
<dbReference type="Gene3D" id="1.10.20.140">
    <property type="match status" value="1"/>
</dbReference>
<dbReference type="EMBL" id="CAFBPS010000041">
    <property type="protein sequence ID" value="CAB5028134.1"/>
    <property type="molecule type" value="Genomic_DNA"/>
</dbReference>
<evidence type="ECO:0000256" key="8">
    <source>
        <dbReference type="ARBA" id="ARBA00022842"/>
    </source>
</evidence>
<evidence type="ECO:0000313" key="13">
    <source>
        <dbReference type="EMBL" id="CAB4884331.1"/>
    </source>
</evidence>
<sequence length="313" mass="34606">MTTRSAVVPHSLVILGPTASGKSSVAMAVATSDVGRNLGIELVSIDAMQVYRGMDIGTAKPTHDEQQLVRHHLIDLVDATEPFTVADFQVAYHSVISDIASRQGRALLVGGTGLYVRAVVDELTLPGQWPEVRARLDQEVLELGPEVLHARLATLDPSAATKMEPNNVRRIVRALEVCEGSGKPFSSFGPGVDTYPESPVQQVALRWPRDVLAGRIEARVHIMVERGLREEVEKLLVAGLSPTAFQALGYKEMVEHLEGRMSLEEVVATVVLRTRQFAVRQERWFRRDPRIMWFDIDVDPVAEVVPRLIELLA</sequence>
<dbReference type="Pfam" id="PF01715">
    <property type="entry name" value="IPPT"/>
    <property type="match status" value="1"/>
</dbReference>
<evidence type="ECO:0000256" key="9">
    <source>
        <dbReference type="ARBA" id="ARBA00049563"/>
    </source>
</evidence>
<dbReference type="EC" id="2.5.1.75" evidence="3"/>
<protein>
    <recommendedName>
        <fullName evidence="3">tRNA dimethylallyltransferase</fullName>
        <ecNumber evidence="3">2.5.1.75</ecNumber>
    </recommendedName>
</protein>
<dbReference type="GO" id="GO:0005524">
    <property type="term" value="F:ATP binding"/>
    <property type="evidence" value="ECO:0007669"/>
    <property type="project" value="UniProtKB-KW"/>
</dbReference>
<reference evidence="12" key="1">
    <citation type="submission" date="2020-05" db="EMBL/GenBank/DDBJ databases">
        <authorList>
            <person name="Chiriac C."/>
            <person name="Salcher M."/>
            <person name="Ghai R."/>
            <person name="Kavagutti S V."/>
        </authorList>
    </citation>
    <scope>NUCLEOTIDE SEQUENCE</scope>
</reference>
<dbReference type="PANTHER" id="PTHR11088">
    <property type="entry name" value="TRNA DIMETHYLALLYLTRANSFERASE"/>
    <property type="match status" value="1"/>
</dbReference>
<dbReference type="EMBL" id="CAEZZP010000066">
    <property type="protein sequence ID" value="CAB4775727.1"/>
    <property type="molecule type" value="Genomic_DNA"/>
</dbReference>
<proteinExistence type="inferred from homology"/>
<dbReference type="EMBL" id="CAFAAL010000043">
    <property type="protein sequence ID" value="CAB4800964.1"/>
    <property type="molecule type" value="Genomic_DNA"/>
</dbReference>
<dbReference type="AlphaFoldDB" id="A0A6J6XZI2"/>
<name>A0A6J6XZI2_9ZZZZ</name>
<dbReference type="Gene3D" id="3.40.50.300">
    <property type="entry name" value="P-loop containing nucleotide triphosphate hydrolases"/>
    <property type="match status" value="1"/>
</dbReference>
<evidence type="ECO:0000256" key="1">
    <source>
        <dbReference type="ARBA" id="ARBA00001946"/>
    </source>
</evidence>
<dbReference type="GO" id="GO:0006400">
    <property type="term" value="P:tRNA modification"/>
    <property type="evidence" value="ECO:0007669"/>
    <property type="project" value="TreeGrafter"/>
</dbReference>
<keyword evidence="4" id="KW-0808">Transferase</keyword>